<sequence length="415" mass="44007">METKKRVVVTGRGVISPIGSSVSDYWEGLCNGVSGVRKITEFDSSGASCQIAGMVTDFDSDVHFSHREKKSYERFTQFGLVAALRAAEEANLLDQDGDSGEIGVMMGTGVGGITSYAQAYDALFAGPEERPIDTYTIPRIMNSAVSSAIAIRLGIKGPNFTLNTACSSGGNAVGQAMQWIREGRLRAVICGGAEAPVTYGLLRAWDALGVLSRKYNETPETACRPFDKNRSGFVLAEGAAVLVLESLESANKRNAPVFGEIAGFGSNCDASSLTNPDENGVAESMKLALDDAEISPDSIGYINAHGTGTRLNDPLECRAIHRVFGDRSVKLPVSSSKSLFGHAMGASSALEALATLLAVQNDCAPPTLNCDDLDPECVIDPVPYNSRKVQIEAALSNSFAFGGSNAVLVFRKWKP</sequence>
<keyword evidence="4" id="KW-1003">Cell membrane</keyword>
<protein>
    <recommendedName>
        <fullName evidence="11">Nodulation protein E</fullName>
    </recommendedName>
    <alternativeName>
        <fullName evidence="12">Host-specificity of nodulation protein B</fullName>
    </alternativeName>
</protein>
<dbReference type="SMART" id="SM00825">
    <property type="entry name" value="PKS_KS"/>
    <property type="match status" value="1"/>
</dbReference>
<evidence type="ECO:0000259" key="13">
    <source>
        <dbReference type="PROSITE" id="PS52004"/>
    </source>
</evidence>
<evidence type="ECO:0000256" key="4">
    <source>
        <dbReference type="ARBA" id="ARBA00022475"/>
    </source>
</evidence>
<keyword evidence="9" id="KW-0472">Membrane</keyword>
<dbReference type="InterPro" id="IPR018201">
    <property type="entry name" value="Ketoacyl_synth_AS"/>
</dbReference>
<dbReference type="PROSITE" id="PS00606">
    <property type="entry name" value="KS3_1"/>
    <property type="match status" value="1"/>
</dbReference>
<dbReference type="GO" id="GO:0004315">
    <property type="term" value="F:3-oxoacyl-[acyl-carrier-protein] synthase activity"/>
    <property type="evidence" value="ECO:0007669"/>
    <property type="project" value="InterPro"/>
</dbReference>
<comment type="function">
    <text evidence="10">Proposed to synthesize NOD factor fatty acyl chain. Involved in the synthesis of a highly unsaturated fatty acid moiety, which forms part of a lipo-oligosaccharide that is responsible for host specificity.</text>
</comment>
<evidence type="ECO:0000256" key="7">
    <source>
        <dbReference type="ARBA" id="ARBA00022692"/>
    </source>
</evidence>
<keyword evidence="3" id="KW-0536">Nodulation</keyword>
<dbReference type="CDD" id="cd00834">
    <property type="entry name" value="KAS_I_II"/>
    <property type="match status" value="1"/>
</dbReference>
<evidence type="ECO:0000256" key="10">
    <source>
        <dbReference type="ARBA" id="ARBA00037576"/>
    </source>
</evidence>
<dbReference type="PROSITE" id="PS52004">
    <property type="entry name" value="KS3_2"/>
    <property type="match status" value="1"/>
</dbReference>
<keyword evidence="6" id="KW-0808">Transferase</keyword>
<dbReference type="EMBL" id="UINC01018904">
    <property type="protein sequence ID" value="SVA79735.1"/>
    <property type="molecule type" value="Genomic_DNA"/>
</dbReference>
<gene>
    <name evidence="14" type="ORF">METZ01_LOCUS132589</name>
</gene>
<evidence type="ECO:0000256" key="5">
    <source>
        <dbReference type="ARBA" id="ARBA00022519"/>
    </source>
</evidence>
<dbReference type="FunFam" id="3.40.47.10:FF:000018">
    <property type="entry name" value="3-oxoacyl-[acyl-carrier-protein] synthase 2"/>
    <property type="match status" value="1"/>
</dbReference>
<feature type="domain" description="Ketosynthase family 3 (KS3)" evidence="13">
    <location>
        <begin position="4"/>
        <end position="412"/>
    </location>
</feature>
<dbReference type="PANTHER" id="PTHR11712:SF352">
    <property type="entry name" value="3-OXOACYL-[ACYL-CARRIER-PROTEIN] SYNTHASE"/>
    <property type="match status" value="1"/>
</dbReference>
<evidence type="ECO:0000256" key="1">
    <source>
        <dbReference type="ARBA" id="ARBA00004533"/>
    </source>
</evidence>
<dbReference type="GO" id="GO:0006633">
    <property type="term" value="P:fatty acid biosynthetic process"/>
    <property type="evidence" value="ECO:0007669"/>
    <property type="project" value="InterPro"/>
</dbReference>
<organism evidence="14">
    <name type="scientific">marine metagenome</name>
    <dbReference type="NCBI Taxonomy" id="408172"/>
    <lineage>
        <taxon>unclassified sequences</taxon>
        <taxon>metagenomes</taxon>
        <taxon>ecological metagenomes</taxon>
    </lineage>
</organism>
<dbReference type="InterPro" id="IPR016039">
    <property type="entry name" value="Thiolase-like"/>
</dbReference>
<evidence type="ECO:0000256" key="6">
    <source>
        <dbReference type="ARBA" id="ARBA00022679"/>
    </source>
</evidence>
<proteinExistence type="inferred from homology"/>
<evidence type="ECO:0000256" key="3">
    <source>
        <dbReference type="ARBA" id="ARBA00022458"/>
    </source>
</evidence>
<comment type="similarity">
    <text evidence="2">Belongs to the thiolase-like superfamily. Beta-ketoacyl-ACP synthases family.</text>
</comment>
<dbReference type="SUPFAM" id="SSF53901">
    <property type="entry name" value="Thiolase-like"/>
    <property type="match status" value="2"/>
</dbReference>
<dbReference type="GO" id="GO:0005886">
    <property type="term" value="C:plasma membrane"/>
    <property type="evidence" value="ECO:0007669"/>
    <property type="project" value="UniProtKB-SubCell"/>
</dbReference>
<name>A0A381YRU7_9ZZZZ</name>
<dbReference type="AlphaFoldDB" id="A0A381YRU7"/>
<dbReference type="GO" id="GO:0009877">
    <property type="term" value="P:nodulation"/>
    <property type="evidence" value="ECO:0007669"/>
    <property type="project" value="UniProtKB-KW"/>
</dbReference>
<evidence type="ECO:0000313" key="14">
    <source>
        <dbReference type="EMBL" id="SVA79735.1"/>
    </source>
</evidence>
<dbReference type="Pfam" id="PF00109">
    <property type="entry name" value="ketoacyl-synt"/>
    <property type="match status" value="1"/>
</dbReference>
<dbReference type="InterPro" id="IPR014030">
    <property type="entry name" value="Ketoacyl_synth_N"/>
</dbReference>
<dbReference type="InterPro" id="IPR000794">
    <property type="entry name" value="Beta-ketoacyl_synthase"/>
</dbReference>
<evidence type="ECO:0000256" key="9">
    <source>
        <dbReference type="ARBA" id="ARBA00023136"/>
    </source>
</evidence>
<reference evidence="14" key="1">
    <citation type="submission" date="2018-05" db="EMBL/GenBank/DDBJ databases">
        <authorList>
            <person name="Lanie J.A."/>
            <person name="Ng W.-L."/>
            <person name="Kazmierczak K.M."/>
            <person name="Andrzejewski T.M."/>
            <person name="Davidsen T.M."/>
            <person name="Wayne K.J."/>
            <person name="Tettelin H."/>
            <person name="Glass J.I."/>
            <person name="Rusch D."/>
            <person name="Podicherti R."/>
            <person name="Tsui H.-C.T."/>
            <person name="Winkler M.E."/>
        </authorList>
    </citation>
    <scope>NUCLEOTIDE SEQUENCE</scope>
</reference>
<dbReference type="Gene3D" id="3.40.47.10">
    <property type="match status" value="1"/>
</dbReference>
<dbReference type="InterPro" id="IPR020841">
    <property type="entry name" value="PKS_Beta-ketoAc_synthase_dom"/>
</dbReference>
<dbReference type="PANTHER" id="PTHR11712">
    <property type="entry name" value="POLYKETIDE SYNTHASE-RELATED"/>
    <property type="match status" value="1"/>
</dbReference>
<dbReference type="InterPro" id="IPR014031">
    <property type="entry name" value="Ketoacyl_synth_C"/>
</dbReference>
<evidence type="ECO:0000256" key="8">
    <source>
        <dbReference type="ARBA" id="ARBA00022989"/>
    </source>
</evidence>
<evidence type="ECO:0000256" key="2">
    <source>
        <dbReference type="ARBA" id="ARBA00008467"/>
    </source>
</evidence>
<keyword evidence="8" id="KW-1133">Transmembrane helix</keyword>
<evidence type="ECO:0000256" key="12">
    <source>
        <dbReference type="ARBA" id="ARBA00041756"/>
    </source>
</evidence>
<dbReference type="Pfam" id="PF02801">
    <property type="entry name" value="Ketoacyl-synt_C"/>
    <property type="match status" value="1"/>
</dbReference>
<keyword evidence="5" id="KW-0997">Cell inner membrane</keyword>
<dbReference type="NCBIfam" id="NF005589">
    <property type="entry name" value="PRK07314.1"/>
    <property type="match status" value="1"/>
</dbReference>
<comment type="subcellular location">
    <subcellularLocation>
        <location evidence="1">Cell inner membrane</location>
    </subcellularLocation>
</comment>
<accession>A0A381YRU7</accession>
<keyword evidence="7" id="KW-0812">Transmembrane</keyword>
<evidence type="ECO:0000256" key="11">
    <source>
        <dbReference type="ARBA" id="ARBA00039445"/>
    </source>
</evidence>